<dbReference type="KEGG" id="mng:MNEG_10583"/>
<dbReference type="GO" id="GO:0005739">
    <property type="term" value="C:mitochondrion"/>
    <property type="evidence" value="ECO:0007669"/>
    <property type="project" value="TreeGrafter"/>
</dbReference>
<dbReference type="Proteomes" id="UP000054498">
    <property type="component" value="Unassembled WGS sequence"/>
</dbReference>
<reference evidence="4 5" key="1">
    <citation type="journal article" date="2013" name="BMC Genomics">
        <title>Reconstruction of the lipid metabolism for the microalga Monoraphidium neglectum from its genome sequence reveals characteristics suitable for biofuel production.</title>
        <authorList>
            <person name="Bogen C."/>
            <person name="Al-Dilaimi A."/>
            <person name="Albersmeier A."/>
            <person name="Wichmann J."/>
            <person name="Grundmann M."/>
            <person name="Rupp O."/>
            <person name="Lauersen K.J."/>
            <person name="Blifernez-Klassen O."/>
            <person name="Kalinowski J."/>
            <person name="Goesmann A."/>
            <person name="Mussgnug J.H."/>
            <person name="Kruse O."/>
        </authorList>
    </citation>
    <scope>NUCLEOTIDE SEQUENCE [LARGE SCALE GENOMIC DNA]</scope>
    <source>
        <strain evidence="4 5">SAG 48.87</strain>
    </source>
</reference>
<dbReference type="Gene3D" id="3.30.390.30">
    <property type="match status" value="1"/>
</dbReference>
<dbReference type="PRINTS" id="PR00411">
    <property type="entry name" value="PNDRDTASEI"/>
</dbReference>
<dbReference type="SUPFAM" id="SSF55424">
    <property type="entry name" value="FAD/NAD-linked reductases, dimerisation (C-terminal) domain"/>
    <property type="match status" value="1"/>
</dbReference>
<dbReference type="RefSeq" id="XP_013896396.1">
    <property type="nucleotide sequence ID" value="XM_014040942.1"/>
</dbReference>
<dbReference type="OrthoDB" id="361797at2759"/>
<dbReference type="GO" id="GO:0006103">
    <property type="term" value="P:2-oxoglutarate metabolic process"/>
    <property type="evidence" value="ECO:0007669"/>
    <property type="project" value="TreeGrafter"/>
</dbReference>
<dbReference type="PANTHER" id="PTHR22912">
    <property type="entry name" value="DISULFIDE OXIDOREDUCTASE"/>
    <property type="match status" value="1"/>
</dbReference>
<dbReference type="InterPro" id="IPR016156">
    <property type="entry name" value="FAD/NAD-linked_Rdtase_dimer_sf"/>
</dbReference>
<protein>
    <recommendedName>
        <fullName evidence="3">Pyridine nucleotide-disulphide oxidoreductase dimerisation domain-containing protein</fullName>
    </recommendedName>
</protein>
<dbReference type="GeneID" id="25727760"/>
<proteinExistence type="inferred from homology"/>
<feature type="domain" description="Pyridine nucleotide-disulphide oxidoreductase dimerisation" evidence="3">
    <location>
        <begin position="1"/>
        <end position="59"/>
    </location>
</feature>
<evidence type="ECO:0000256" key="2">
    <source>
        <dbReference type="ARBA" id="ARBA00023027"/>
    </source>
</evidence>
<evidence type="ECO:0000313" key="4">
    <source>
        <dbReference type="EMBL" id="KIY97376.1"/>
    </source>
</evidence>
<organism evidence="4 5">
    <name type="scientific">Monoraphidium neglectum</name>
    <dbReference type="NCBI Taxonomy" id="145388"/>
    <lineage>
        <taxon>Eukaryota</taxon>
        <taxon>Viridiplantae</taxon>
        <taxon>Chlorophyta</taxon>
        <taxon>core chlorophytes</taxon>
        <taxon>Chlorophyceae</taxon>
        <taxon>CS clade</taxon>
        <taxon>Sphaeropleales</taxon>
        <taxon>Selenastraceae</taxon>
        <taxon>Monoraphidium</taxon>
    </lineage>
</organism>
<dbReference type="AlphaFoldDB" id="A0A0D2M8E5"/>
<gene>
    <name evidence="4" type="ORF">MNEG_10583</name>
</gene>
<dbReference type="Pfam" id="PF02852">
    <property type="entry name" value="Pyr_redox_dim"/>
    <property type="match status" value="1"/>
</dbReference>
<dbReference type="GO" id="GO:0045252">
    <property type="term" value="C:oxoglutarate dehydrogenase complex"/>
    <property type="evidence" value="ECO:0007669"/>
    <property type="project" value="TreeGrafter"/>
</dbReference>
<dbReference type="STRING" id="145388.A0A0D2M8E5"/>
<dbReference type="GO" id="GO:0050660">
    <property type="term" value="F:flavin adenine dinucleotide binding"/>
    <property type="evidence" value="ECO:0007669"/>
    <property type="project" value="TreeGrafter"/>
</dbReference>
<name>A0A0D2M8E5_9CHLO</name>
<evidence type="ECO:0000313" key="5">
    <source>
        <dbReference type="Proteomes" id="UP000054498"/>
    </source>
</evidence>
<evidence type="ECO:0000256" key="1">
    <source>
        <dbReference type="ARBA" id="ARBA00007532"/>
    </source>
</evidence>
<evidence type="ECO:0000259" key="3">
    <source>
        <dbReference type="Pfam" id="PF02852"/>
    </source>
</evidence>
<sequence>MAKMLYRKDTGEILGVHIFGLHAADLIHEASNAIATGQTVQDIKFNVHAHPTLSEVLDELFKGAHLDAHAPAASNNAAAKEKQPVAA</sequence>
<dbReference type="InterPro" id="IPR004099">
    <property type="entry name" value="Pyr_nucl-diS_OxRdtase_dimer"/>
</dbReference>
<dbReference type="GO" id="GO:0004148">
    <property type="term" value="F:dihydrolipoyl dehydrogenase (NADH) activity"/>
    <property type="evidence" value="ECO:0007669"/>
    <property type="project" value="TreeGrafter"/>
</dbReference>
<keyword evidence="5" id="KW-1185">Reference proteome</keyword>
<accession>A0A0D2M8E5</accession>
<dbReference type="EMBL" id="KK102596">
    <property type="protein sequence ID" value="KIY97376.1"/>
    <property type="molecule type" value="Genomic_DNA"/>
</dbReference>
<keyword evidence="2" id="KW-0520">NAD</keyword>
<comment type="similarity">
    <text evidence="1">Belongs to the class-I pyridine nucleotide-disulfide oxidoreductase family.</text>
</comment>
<dbReference type="PANTHER" id="PTHR22912:SF151">
    <property type="entry name" value="DIHYDROLIPOYL DEHYDROGENASE, MITOCHONDRIAL"/>
    <property type="match status" value="1"/>
</dbReference>
<dbReference type="InterPro" id="IPR050151">
    <property type="entry name" value="Class-I_Pyr_Nuc-Dis_Oxidored"/>
</dbReference>